<dbReference type="InterPro" id="IPR029058">
    <property type="entry name" value="AB_hydrolase_fold"/>
</dbReference>
<evidence type="ECO:0000313" key="4">
    <source>
        <dbReference type="Proteomes" id="UP000001056"/>
    </source>
</evidence>
<dbReference type="OrthoDB" id="408631at2759"/>
<reference evidence="4" key="1">
    <citation type="journal article" date="2015" name="Genome Announc.">
        <title>Draft genome sequence of the cellulolytic fungus Chaetomium globosum.</title>
        <authorList>
            <person name="Cuomo C.A."/>
            <person name="Untereiner W.A."/>
            <person name="Ma L.-J."/>
            <person name="Grabherr M."/>
            <person name="Birren B.W."/>
        </authorList>
    </citation>
    <scope>NUCLEOTIDE SEQUENCE [LARGE SCALE GENOMIC DNA]</scope>
    <source>
        <strain evidence="4">ATCC 6205 / CBS 148.51 / DSM 1962 / NBRC 6347 / NRRL 1970</strain>
    </source>
</reference>
<dbReference type="GeneID" id="4391574"/>
<dbReference type="SUPFAM" id="SSF53474">
    <property type="entry name" value="alpha/beta-Hydrolases"/>
    <property type="match status" value="1"/>
</dbReference>
<dbReference type="VEuPathDB" id="FungiDB:CHGG_05105"/>
<sequence length="402" mass="44807">MPDIIATIPAIDAPDLSESRQRIIAPHLPLTKRIKYSILAFLWYRILLKGMLYYGEAKKYFVSPGEKEPDLVKTYPVRKSLTIRIFFPPSYNPTNTTTTTSSPKLPTLLTIHGGGFTVGEPHDNDTWNRSFSQRHRFLVIALDYTKAPTGPFPTAIHDLEALIGCILSDGTLPIDTARVAMAGWSAGGSLALSVAQLPAVRDRVRALVPMYPVVEHAPTRGGGVAKASRRRYKPALGGFRARECDFVLPMMSLFNWAYLEPGRVCDEPLLSPFFARPEDLPRCIFFVACEMDMLAHEAWRMACKFAGRRVPGYGEKVGCEEVVGKGRLITEGDERFAFEETMADGSRYRWLLVPDMIHGFDQDNIEGLTGDPVFMEDARIKTAKIIDLVGEWLLSGPLKADP</sequence>
<dbReference type="Pfam" id="PF07859">
    <property type="entry name" value="Abhydrolase_3"/>
    <property type="match status" value="1"/>
</dbReference>
<dbReference type="GO" id="GO:0016787">
    <property type="term" value="F:hydrolase activity"/>
    <property type="evidence" value="ECO:0007669"/>
    <property type="project" value="UniProtKB-KW"/>
</dbReference>
<dbReference type="STRING" id="306901.Q2GZE1"/>
<dbReference type="eggNOG" id="KOG1515">
    <property type="taxonomic scope" value="Eukaryota"/>
</dbReference>
<evidence type="ECO:0000256" key="1">
    <source>
        <dbReference type="ARBA" id="ARBA00022801"/>
    </source>
</evidence>
<name>Q2GZE1_CHAGB</name>
<keyword evidence="1" id="KW-0378">Hydrolase</keyword>
<keyword evidence="4" id="KW-1185">Reference proteome</keyword>
<dbReference type="Proteomes" id="UP000001056">
    <property type="component" value="Unassembled WGS sequence"/>
</dbReference>
<dbReference type="InterPro" id="IPR050300">
    <property type="entry name" value="GDXG_lipolytic_enzyme"/>
</dbReference>
<accession>Q2GZE1</accession>
<dbReference type="PANTHER" id="PTHR48081">
    <property type="entry name" value="AB HYDROLASE SUPERFAMILY PROTEIN C4A8.06C"/>
    <property type="match status" value="1"/>
</dbReference>
<evidence type="ECO:0000259" key="2">
    <source>
        <dbReference type="Pfam" id="PF07859"/>
    </source>
</evidence>
<feature type="domain" description="Alpha/beta hydrolase fold-3" evidence="2">
    <location>
        <begin position="108"/>
        <end position="309"/>
    </location>
</feature>
<dbReference type="EMBL" id="CH408032">
    <property type="protein sequence ID" value="EAQ88486.1"/>
    <property type="molecule type" value="Genomic_DNA"/>
</dbReference>
<dbReference type="OMA" id="CTHGFTH"/>
<organism evidence="3 4">
    <name type="scientific">Chaetomium globosum (strain ATCC 6205 / CBS 148.51 / DSM 1962 / NBRC 6347 / NRRL 1970)</name>
    <name type="common">Soil fungus</name>
    <dbReference type="NCBI Taxonomy" id="306901"/>
    <lineage>
        <taxon>Eukaryota</taxon>
        <taxon>Fungi</taxon>
        <taxon>Dikarya</taxon>
        <taxon>Ascomycota</taxon>
        <taxon>Pezizomycotina</taxon>
        <taxon>Sordariomycetes</taxon>
        <taxon>Sordariomycetidae</taxon>
        <taxon>Sordariales</taxon>
        <taxon>Chaetomiaceae</taxon>
        <taxon>Chaetomium</taxon>
    </lineage>
</organism>
<protein>
    <recommendedName>
        <fullName evidence="2">Alpha/beta hydrolase fold-3 domain-containing protein</fullName>
    </recommendedName>
</protein>
<dbReference type="AlphaFoldDB" id="Q2GZE1"/>
<dbReference type="InterPro" id="IPR013094">
    <property type="entry name" value="AB_hydrolase_3"/>
</dbReference>
<dbReference type="Gene3D" id="3.40.50.1820">
    <property type="entry name" value="alpha/beta hydrolase"/>
    <property type="match status" value="1"/>
</dbReference>
<dbReference type="HOGENOM" id="CLU_012494_3_1_1"/>
<dbReference type="RefSeq" id="XP_001224319.1">
    <property type="nucleotide sequence ID" value="XM_001224318.1"/>
</dbReference>
<dbReference type="PANTHER" id="PTHR48081:SF8">
    <property type="entry name" value="ALPHA_BETA HYDROLASE FOLD-3 DOMAIN-CONTAINING PROTEIN-RELATED"/>
    <property type="match status" value="1"/>
</dbReference>
<dbReference type="InParanoid" id="Q2GZE1"/>
<dbReference type="ESTHER" id="chagb-q2gze1">
    <property type="family name" value="Hormone-sensitive_lipase_like"/>
</dbReference>
<evidence type="ECO:0000313" key="3">
    <source>
        <dbReference type="EMBL" id="EAQ88486.1"/>
    </source>
</evidence>
<proteinExistence type="predicted"/>
<gene>
    <name evidence="3" type="ORF">CHGG_05105</name>
</gene>